<protein>
    <submittedName>
        <fullName evidence="1">Uncharacterized protein</fullName>
    </submittedName>
</protein>
<dbReference type="RefSeq" id="WP_110291390.1">
    <property type="nucleotide sequence ID" value="NZ_QICS01000008.1"/>
</dbReference>
<dbReference type="EMBL" id="QICS01000008">
    <property type="protein sequence ID" value="PXV88391.1"/>
    <property type="molecule type" value="Genomic_DNA"/>
</dbReference>
<evidence type="ECO:0000313" key="2">
    <source>
        <dbReference type="Proteomes" id="UP000247523"/>
    </source>
</evidence>
<reference evidence="1 2" key="1">
    <citation type="submission" date="2018-05" db="EMBL/GenBank/DDBJ databases">
        <title>Genomic Encyclopedia of Type Strains, Phase IV (KMG-IV): sequencing the most valuable type-strain genomes for metagenomic binning, comparative biology and taxonomic classification.</title>
        <authorList>
            <person name="Goeker M."/>
        </authorList>
    </citation>
    <scope>NUCLEOTIDE SEQUENCE [LARGE SCALE GENOMIC DNA]</scope>
    <source>
        <strain evidence="1 2">DSM 28816</strain>
    </source>
</reference>
<evidence type="ECO:0000313" key="1">
    <source>
        <dbReference type="EMBL" id="PXV88391.1"/>
    </source>
</evidence>
<gene>
    <name evidence="1" type="ORF">C8E03_108118</name>
</gene>
<name>A0A318EJY2_9FIRM</name>
<comment type="caution">
    <text evidence="1">The sequence shown here is derived from an EMBL/GenBank/DDBJ whole genome shotgun (WGS) entry which is preliminary data.</text>
</comment>
<sequence>MQIIKVKYLKGEVPNGKDYTFYSNELVKPGDLVQINSSAKGVVTEVDVPESEIEAFKDRVKTITGKVVEKEQTDE</sequence>
<dbReference type="AlphaFoldDB" id="A0A318EJY2"/>
<organism evidence="1 2">
    <name type="scientific">Lachnotalea glycerini</name>
    <dbReference type="NCBI Taxonomy" id="1763509"/>
    <lineage>
        <taxon>Bacteria</taxon>
        <taxon>Bacillati</taxon>
        <taxon>Bacillota</taxon>
        <taxon>Clostridia</taxon>
        <taxon>Lachnospirales</taxon>
        <taxon>Lachnospiraceae</taxon>
        <taxon>Lachnotalea</taxon>
    </lineage>
</organism>
<proteinExistence type="predicted"/>
<accession>A0A318EJY2</accession>
<dbReference type="Proteomes" id="UP000247523">
    <property type="component" value="Unassembled WGS sequence"/>
</dbReference>